<feature type="transmembrane region" description="Helical" evidence="9">
    <location>
        <begin position="43"/>
        <end position="60"/>
    </location>
</feature>
<evidence type="ECO:0000313" key="11">
    <source>
        <dbReference type="EMBL" id="MFI1963493.1"/>
    </source>
</evidence>
<dbReference type="CDD" id="cd16917">
    <property type="entry name" value="HATPase_UhpB-NarQ-NarX-like"/>
    <property type="match status" value="1"/>
</dbReference>
<keyword evidence="5" id="KW-0547">Nucleotide-binding</keyword>
<dbReference type="InterPro" id="IPR011712">
    <property type="entry name" value="Sig_transdc_His_kin_sub3_dim/P"/>
</dbReference>
<evidence type="ECO:0000256" key="8">
    <source>
        <dbReference type="ARBA" id="ARBA00023012"/>
    </source>
</evidence>
<evidence type="ECO:0000256" key="1">
    <source>
        <dbReference type="ARBA" id="ARBA00000085"/>
    </source>
</evidence>
<evidence type="ECO:0000256" key="2">
    <source>
        <dbReference type="ARBA" id="ARBA00012438"/>
    </source>
</evidence>
<evidence type="ECO:0000313" key="12">
    <source>
        <dbReference type="Proteomes" id="UP001611548"/>
    </source>
</evidence>
<dbReference type="InterPro" id="IPR050482">
    <property type="entry name" value="Sensor_HK_TwoCompSys"/>
</dbReference>
<evidence type="ECO:0000256" key="3">
    <source>
        <dbReference type="ARBA" id="ARBA00022553"/>
    </source>
</evidence>
<protein>
    <recommendedName>
        <fullName evidence="2">histidine kinase</fullName>
        <ecNumber evidence="2">2.7.13.3</ecNumber>
    </recommendedName>
</protein>
<keyword evidence="8" id="KW-0902">Two-component regulatory system</keyword>
<keyword evidence="7" id="KW-0067">ATP-binding</keyword>
<keyword evidence="4" id="KW-0808">Transferase</keyword>
<gene>
    <name evidence="11" type="ORF">ACH429_05030</name>
</gene>
<evidence type="ECO:0000259" key="10">
    <source>
        <dbReference type="Pfam" id="PF07730"/>
    </source>
</evidence>
<sequence length="398" mass="42392">MRKYIQGMPPRVVDAVITVLVVTLCVADGWLEPSYNAMLTGAPMWAIAAVSGAVGVSVWWRRRYPLAVAAIALAGYVIAFTPAAVAVAIFTVGNVRRRLRGLAACAVIAVSAGMLSLIYTSGSDAALWEAGYVLTLILSPLIVGDAVASRRDLTLRAQAELDGLAREQDLRVERARIEERERIAREMHDVVAHRVGNMVLTAAALRMNAAPGRRRTDAAQLIESEGRQALEELREILGVLTPGRGGQRPTRAPQPDATQLPQLVESACQMGHPAQLRVNGYPEALRPPVQRALYRVVQESLTNVAKHAPGAPVRVEVDCGIDGVHLTVVNGASTRPSPSDLPSGRNGLVGLSERVQLVGGTLSHGRSGDGFAVNVMIPHAPAPLISDAETDNNGHFGQ</sequence>
<dbReference type="Gene3D" id="3.30.565.10">
    <property type="entry name" value="Histidine kinase-like ATPase, C-terminal domain"/>
    <property type="match status" value="1"/>
</dbReference>
<dbReference type="PANTHER" id="PTHR24421">
    <property type="entry name" value="NITRATE/NITRITE SENSOR PROTEIN NARX-RELATED"/>
    <property type="match status" value="1"/>
</dbReference>
<feature type="transmembrane region" description="Helical" evidence="9">
    <location>
        <begin position="12"/>
        <end position="31"/>
    </location>
</feature>
<keyword evidence="9" id="KW-1133">Transmembrane helix</keyword>
<dbReference type="EMBL" id="JBIRWE010000001">
    <property type="protein sequence ID" value="MFI1963493.1"/>
    <property type="molecule type" value="Genomic_DNA"/>
</dbReference>
<feature type="transmembrane region" description="Helical" evidence="9">
    <location>
        <begin position="66"/>
        <end position="92"/>
    </location>
</feature>
<keyword evidence="12" id="KW-1185">Reference proteome</keyword>
<evidence type="ECO:0000256" key="7">
    <source>
        <dbReference type="ARBA" id="ARBA00022840"/>
    </source>
</evidence>
<feature type="transmembrane region" description="Helical" evidence="9">
    <location>
        <begin position="125"/>
        <end position="148"/>
    </location>
</feature>
<dbReference type="Pfam" id="PF07730">
    <property type="entry name" value="HisKA_3"/>
    <property type="match status" value="1"/>
</dbReference>
<keyword evidence="9" id="KW-0472">Membrane</keyword>
<comment type="caution">
    <text evidence="11">The sequence shown here is derived from an EMBL/GenBank/DDBJ whole genome shotgun (WGS) entry which is preliminary data.</text>
</comment>
<dbReference type="Gene3D" id="1.20.5.1930">
    <property type="match status" value="1"/>
</dbReference>
<keyword evidence="3" id="KW-0597">Phosphoprotein</keyword>
<evidence type="ECO:0000256" key="6">
    <source>
        <dbReference type="ARBA" id="ARBA00022777"/>
    </source>
</evidence>
<accession>A0ABW7URU8</accession>
<evidence type="ECO:0000256" key="9">
    <source>
        <dbReference type="SAM" id="Phobius"/>
    </source>
</evidence>
<evidence type="ECO:0000256" key="5">
    <source>
        <dbReference type="ARBA" id="ARBA00022741"/>
    </source>
</evidence>
<name>A0ABW7URU8_9ACTN</name>
<feature type="transmembrane region" description="Helical" evidence="9">
    <location>
        <begin position="99"/>
        <end position="119"/>
    </location>
</feature>
<dbReference type="Proteomes" id="UP001611548">
    <property type="component" value="Unassembled WGS sequence"/>
</dbReference>
<keyword evidence="6 11" id="KW-0418">Kinase</keyword>
<feature type="domain" description="Signal transduction histidine kinase subgroup 3 dimerisation and phosphoacceptor" evidence="10">
    <location>
        <begin position="179"/>
        <end position="243"/>
    </location>
</feature>
<dbReference type="PANTHER" id="PTHR24421:SF10">
    <property type="entry name" value="NITRATE_NITRITE SENSOR PROTEIN NARQ"/>
    <property type="match status" value="1"/>
</dbReference>
<organism evidence="11 12">
    <name type="scientific">Streptomyces pathocidini</name>
    <dbReference type="NCBI Taxonomy" id="1650571"/>
    <lineage>
        <taxon>Bacteria</taxon>
        <taxon>Bacillati</taxon>
        <taxon>Actinomycetota</taxon>
        <taxon>Actinomycetes</taxon>
        <taxon>Kitasatosporales</taxon>
        <taxon>Streptomycetaceae</taxon>
        <taxon>Streptomyces</taxon>
    </lineage>
</organism>
<dbReference type="SUPFAM" id="SSF55874">
    <property type="entry name" value="ATPase domain of HSP90 chaperone/DNA topoisomerase II/histidine kinase"/>
    <property type="match status" value="1"/>
</dbReference>
<dbReference type="EC" id="2.7.13.3" evidence="2"/>
<proteinExistence type="predicted"/>
<dbReference type="RefSeq" id="WP_157859209.1">
    <property type="nucleotide sequence ID" value="NZ_JBIRWE010000001.1"/>
</dbReference>
<comment type="catalytic activity">
    <reaction evidence="1">
        <text>ATP + protein L-histidine = ADP + protein N-phospho-L-histidine.</text>
        <dbReference type="EC" id="2.7.13.3"/>
    </reaction>
</comment>
<keyword evidence="9" id="KW-0812">Transmembrane</keyword>
<evidence type="ECO:0000256" key="4">
    <source>
        <dbReference type="ARBA" id="ARBA00022679"/>
    </source>
</evidence>
<reference evidence="11 12" key="1">
    <citation type="submission" date="2024-10" db="EMBL/GenBank/DDBJ databases">
        <title>The Natural Products Discovery Center: Release of the First 8490 Sequenced Strains for Exploring Actinobacteria Biosynthetic Diversity.</title>
        <authorList>
            <person name="Kalkreuter E."/>
            <person name="Kautsar S.A."/>
            <person name="Yang D."/>
            <person name="Bader C.D."/>
            <person name="Teijaro C.N."/>
            <person name="Fluegel L."/>
            <person name="Davis C.M."/>
            <person name="Simpson J.R."/>
            <person name="Lauterbach L."/>
            <person name="Steele A.D."/>
            <person name="Gui C."/>
            <person name="Meng S."/>
            <person name="Li G."/>
            <person name="Viehrig K."/>
            <person name="Ye F."/>
            <person name="Su P."/>
            <person name="Kiefer A.F."/>
            <person name="Nichols A."/>
            <person name="Cepeda A.J."/>
            <person name="Yan W."/>
            <person name="Fan B."/>
            <person name="Jiang Y."/>
            <person name="Adhikari A."/>
            <person name="Zheng C.-J."/>
            <person name="Schuster L."/>
            <person name="Cowan T.M."/>
            <person name="Smanski M.J."/>
            <person name="Chevrette M.G."/>
            <person name="De Carvalho L.P.S."/>
            <person name="Shen B."/>
        </authorList>
    </citation>
    <scope>NUCLEOTIDE SEQUENCE [LARGE SCALE GENOMIC DNA]</scope>
    <source>
        <strain evidence="11 12">NPDC020327</strain>
    </source>
</reference>
<dbReference type="GO" id="GO:0016301">
    <property type="term" value="F:kinase activity"/>
    <property type="evidence" value="ECO:0007669"/>
    <property type="project" value="UniProtKB-KW"/>
</dbReference>
<dbReference type="InterPro" id="IPR036890">
    <property type="entry name" value="HATPase_C_sf"/>
</dbReference>